<evidence type="ECO:0000256" key="4">
    <source>
        <dbReference type="ARBA" id="ARBA00022617"/>
    </source>
</evidence>
<dbReference type="OrthoDB" id="1470350at2759"/>
<keyword evidence="9" id="KW-1133">Transmembrane helix</keyword>
<dbReference type="SUPFAM" id="SSF48264">
    <property type="entry name" value="Cytochrome P450"/>
    <property type="match status" value="1"/>
</dbReference>
<evidence type="ECO:0000256" key="6">
    <source>
        <dbReference type="ARBA" id="ARBA00023002"/>
    </source>
</evidence>
<gene>
    <name evidence="10" type="ORF">EUX98_g922</name>
</gene>
<evidence type="ECO:0000256" key="5">
    <source>
        <dbReference type="ARBA" id="ARBA00022723"/>
    </source>
</evidence>
<dbReference type="GO" id="GO:0005506">
    <property type="term" value="F:iron ion binding"/>
    <property type="evidence" value="ECO:0007669"/>
    <property type="project" value="InterPro"/>
</dbReference>
<evidence type="ECO:0008006" key="12">
    <source>
        <dbReference type="Google" id="ProtNLM"/>
    </source>
</evidence>
<accession>A0A4S4N556</accession>
<evidence type="ECO:0000313" key="11">
    <source>
        <dbReference type="Proteomes" id="UP000308730"/>
    </source>
</evidence>
<dbReference type="AlphaFoldDB" id="A0A4S4N556"/>
<dbReference type="Proteomes" id="UP000308730">
    <property type="component" value="Unassembled WGS sequence"/>
</dbReference>
<keyword evidence="9" id="KW-0812">Transmembrane</keyword>
<dbReference type="GO" id="GO:0020037">
    <property type="term" value="F:heme binding"/>
    <property type="evidence" value="ECO:0007669"/>
    <property type="project" value="InterPro"/>
</dbReference>
<comment type="pathway">
    <text evidence="2">Secondary metabolite biosynthesis.</text>
</comment>
<dbReference type="PANTHER" id="PTHR24305">
    <property type="entry name" value="CYTOCHROME P450"/>
    <property type="match status" value="1"/>
</dbReference>
<keyword evidence="9" id="KW-0472">Membrane</keyword>
<evidence type="ECO:0000256" key="3">
    <source>
        <dbReference type="ARBA" id="ARBA00010617"/>
    </source>
</evidence>
<evidence type="ECO:0000256" key="1">
    <source>
        <dbReference type="ARBA" id="ARBA00001971"/>
    </source>
</evidence>
<dbReference type="EMBL" id="SGPM01000008">
    <property type="protein sequence ID" value="THH33277.1"/>
    <property type="molecule type" value="Genomic_DNA"/>
</dbReference>
<keyword evidence="5" id="KW-0479">Metal-binding</keyword>
<evidence type="ECO:0000256" key="8">
    <source>
        <dbReference type="ARBA" id="ARBA00023033"/>
    </source>
</evidence>
<evidence type="ECO:0000313" key="10">
    <source>
        <dbReference type="EMBL" id="THH33277.1"/>
    </source>
</evidence>
<evidence type="ECO:0000256" key="7">
    <source>
        <dbReference type="ARBA" id="ARBA00023004"/>
    </source>
</evidence>
<name>A0A4S4N556_9APHY</name>
<sequence>MWQSRLSLTPTSVFLALGGLWLLYKLLIRLIRRSPLDNVPGPDPVSWWKGNLAYFYDRHGWHFLDRLDTYNGAARVDGLLGAKLLYVFDPTAIRHIISEDQHVFERASWFSESLRLAIGPGLLSACGDHHRKQRKILNPVFSTAHMKDITPIFYKIAYQLRDAVAGQVKDSPRNVDVLDWMGRTALELIGQGGLGCSFGSLTENIPNAYGEAMKAFVPTMFALGPLRFLTPYFAFIDRLSFKRTFIHNVPVRNFRKLLKLIGIMDAATKDVFLLAEHPTVQERLRAEIKMATHDGEIPYNEIIALPYLDAKRRTHRHADILLLPSVTEKLNKRSASPSLNPYQATTVLW</sequence>
<dbReference type="InterPro" id="IPR001128">
    <property type="entry name" value="Cyt_P450"/>
</dbReference>
<feature type="transmembrane region" description="Helical" evidence="9">
    <location>
        <begin position="6"/>
        <end position="24"/>
    </location>
</feature>
<dbReference type="InterPro" id="IPR050121">
    <property type="entry name" value="Cytochrome_P450_monoxygenase"/>
</dbReference>
<keyword evidence="4" id="KW-0349">Heme</keyword>
<dbReference type="GO" id="GO:0016705">
    <property type="term" value="F:oxidoreductase activity, acting on paired donors, with incorporation or reduction of molecular oxygen"/>
    <property type="evidence" value="ECO:0007669"/>
    <property type="project" value="InterPro"/>
</dbReference>
<dbReference type="InterPro" id="IPR036396">
    <property type="entry name" value="Cyt_P450_sf"/>
</dbReference>
<comment type="caution">
    <text evidence="10">The sequence shown here is derived from an EMBL/GenBank/DDBJ whole genome shotgun (WGS) entry which is preliminary data.</text>
</comment>
<keyword evidence="7" id="KW-0408">Iron</keyword>
<keyword evidence="11" id="KW-1185">Reference proteome</keyword>
<keyword evidence="8" id="KW-0503">Monooxygenase</keyword>
<dbReference type="Gene3D" id="1.10.630.10">
    <property type="entry name" value="Cytochrome P450"/>
    <property type="match status" value="2"/>
</dbReference>
<comment type="similarity">
    <text evidence="3">Belongs to the cytochrome P450 family.</text>
</comment>
<dbReference type="Pfam" id="PF00067">
    <property type="entry name" value="p450"/>
    <property type="match status" value="1"/>
</dbReference>
<organism evidence="10 11">
    <name type="scientific">Antrodiella citrinella</name>
    <dbReference type="NCBI Taxonomy" id="2447956"/>
    <lineage>
        <taxon>Eukaryota</taxon>
        <taxon>Fungi</taxon>
        <taxon>Dikarya</taxon>
        <taxon>Basidiomycota</taxon>
        <taxon>Agaricomycotina</taxon>
        <taxon>Agaricomycetes</taxon>
        <taxon>Polyporales</taxon>
        <taxon>Steccherinaceae</taxon>
        <taxon>Antrodiella</taxon>
    </lineage>
</organism>
<reference evidence="10 11" key="1">
    <citation type="submission" date="2019-02" db="EMBL/GenBank/DDBJ databases">
        <title>Genome sequencing of the rare red list fungi Antrodiella citrinella (Flaviporus citrinellus).</title>
        <authorList>
            <person name="Buettner E."/>
            <person name="Kellner H."/>
        </authorList>
    </citation>
    <scope>NUCLEOTIDE SEQUENCE [LARGE SCALE GENOMIC DNA]</scope>
    <source>
        <strain evidence="10 11">DSM 108506</strain>
    </source>
</reference>
<protein>
    <recommendedName>
        <fullName evidence="12">Cytochrome P450</fullName>
    </recommendedName>
</protein>
<keyword evidence="6" id="KW-0560">Oxidoreductase</keyword>
<proteinExistence type="inferred from homology"/>
<comment type="cofactor">
    <cofactor evidence="1">
        <name>heme</name>
        <dbReference type="ChEBI" id="CHEBI:30413"/>
    </cofactor>
</comment>
<dbReference type="PANTHER" id="PTHR24305:SF166">
    <property type="entry name" value="CYTOCHROME P450 12A4, MITOCHONDRIAL-RELATED"/>
    <property type="match status" value="1"/>
</dbReference>
<evidence type="ECO:0000256" key="2">
    <source>
        <dbReference type="ARBA" id="ARBA00005179"/>
    </source>
</evidence>
<dbReference type="GO" id="GO:0004497">
    <property type="term" value="F:monooxygenase activity"/>
    <property type="evidence" value="ECO:0007669"/>
    <property type="project" value="UniProtKB-KW"/>
</dbReference>
<evidence type="ECO:0000256" key="9">
    <source>
        <dbReference type="SAM" id="Phobius"/>
    </source>
</evidence>